<evidence type="ECO:0000256" key="1">
    <source>
        <dbReference type="SAM" id="MobiDB-lite"/>
    </source>
</evidence>
<dbReference type="EMBL" id="CADCWL010000001">
    <property type="protein sequence ID" value="CAA9541952.1"/>
    <property type="molecule type" value="Genomic_DNA"/>
</dbReference>
<feature type="non-terminal residue" evidence="2">
    <location>
        <position position="316"/>
    </location>
</feature>
<feature type="compositionally biased region" description="Basic residues" evidence="1">
    <location>
        <begin position="250"/>
        <end position="264"/>
    </location>
</feature>
<protein>
    <submittedName>
        <fullName evidence="2">Protein translocase subunit SecF</fullName>
    </submittedName>
</protein>
<feature type="compositionally biased region" description="Basic residues" evidence="1">
    <location>
        <begin position="60"/>
        <end position="75"/>
    </location>
</feature>
<evidence type="ECO:0000313" key="2">
    <source>
        <dbReference type="EMBL" id="CAA9541952.1"/>
    </source>
</evidence>
<gene>
    <name evidence="2" type="ORF">AVDCRST_MAG19-1604</name>
</gene>
<reference evidence="2" key="1">
    <citation type="submission" date="2020-02" db="EMBL/GenBank/DDBJ databases">
        <authorList>
            <person name="Meier V. D."/>
        </authorList>
    </citation>
    <scope>NUCLEOTIDE SEQUENCE</scope>
    <source>
        <strain evidence="2">AVDCRST_MAG19</strain>
    </source>
</reference>
<dbReference type="AlphaFoldDB" id="A0A6J4U6V5"/>
<feature type="non-terminal residue" evidence="2">
    <location>
        <position position="1"/>
    </location>
</feature>
<feature type="compositionally biased region" description="Basic and acidic residues" evidence="1">
    <location>
        <begin position="76"/>
        <end position="94"/>
    </location>
</feature>
<name>A0A6J4U6V5_9BACT</name>
<feature type="compositionally biased region" description="Basic and acidic residues" evidence="1">
    <location>
        <begin position="187"/>
        <end position="204"/>
    </location>
</feature>
<feature type="compositionally biased region" description="Basic and acidic residues" evidence="1">
    <location>
        <begin position="112"/>
        <end position="130"/>
    </location>
</feature>
<sequence>DETRQQAPPLVRDLVDRDHPRTRLFGSLWREARHRLHRRDLMGGPVRPRRVDRANPGRPGRCRVRQQRRPAGRQRGRPDLLDPDAGTDRRFGREGRRRGGLHRATWSLQRARVLDDRRRGQRPDPRPSDLRRRHGLGRHPALYRLRIPQHAEPDPLRRLRDRGNAARRAGRGRRLLDPGRRRRRRDRCPLRDGAVDGDRVLGPRHDRRLRPHPGEPGPPARRLLRGGRQLQPRPDARPLHQHLDHRHLHAPRALPLRRHHHPRLCPRPPDRRDQRHLLFDLQRQPTPGRLGERGDSALLRPLPPAWSPAGGGDEPV</sequence>
<feature type="compositionally biased region" description="Basic and acidic residues" evidence="1">
    <location>
        <begin position="149"/>
        <end position="164"/>
    </location>
</feature>
<feature type="compositionally biased region" description="Basic and acidic residues" evidence="1">
    <location>
        <begin position="268"/>
        <end position="278"/>
    </location>
</feature>
<proteinExistence type="predicted"/>
<feature type="region of interest" description="Disordered" evidence="1">
    <location>
        <begin position="250"/>
        <end position="316"/>
    </location>
</feature>
<accession>A0A6J4U6V5</accession>
<organism evidence="2">
    <name type="scientific">uncultured Thermomicrobiales bacterium</name>
    <dbReference type="NCBI Taxonomy" id="1645740"/>
    <lineage>
        <taxon>Bacteria</taxon>
        <taxon>Pseudomonadati</taxon>
        <taxon>Thermomicrobiota</taxon>
        <taxon>Thermomicrobia</taxon>
        <taxon>Thermomicrobiales</taxon>
        <taxon>environmental samples</taxon>
    </lineage>
</organism>
<feature type="region of interest" description="Disordered" evidence="1">
    <location>
        <begin position="40"/>
        <end position="225"/>
    </location>
</feature>